<dbReference type="EMBL" id="CM001022">
    <property type="protein sequence ID" value="EFQ24197.1"/>
    <property type="molecule type" value="Genomic_DNA"/>
</dbReference>
<dbReference type="InterPro" id="IPR041492">
    <property type="entry name" value="HAD_2"/>
</dbReference>
<dbReference type="OrthoDB" id="5623813at2"/>
<gene>
    <name evidence="1" type="ORF">Apau_1781</name>
</gene>
<dbReference type="AlphaFoldDB" id="E3CVK6"/>
<dbReference type="PaxDb" id="584708-Apau_1781"/>
<organism evidence="1 2">
    <name type="scientific">Aminomonas paucivorans DSM 12260</name>
    <dbReference type="NCBI Taxonomy" id="584708"/>
    <lineage>
        <taxon>Bacteria</taxon>
        <taxon>Thermotogati</taxon>
        <taxon>Synergistota</taxon>
        <taxon>Synergistia</taxon>
        <taxon>Synergistales</taxon>
        <taxon>Synergistaceae</taxon>
        <taxon>Aminomonas</taxon>
    </lineage>
</organism>
<keyword evidence="2" id="KW-1185">Reference proteome</keyword>
<dbReference type="Gene3D" id="1.10.260.80">
    <property type="match status" value="1"/>
</dbReference>
<dbReference type="GO" id="GO:0008967">
    <property type="term" value="F:phosphoglycolate phosphatase activity"/>
    <property type="evidence" value="ECO:0007669"/>
    <property type="project" value="TreeGrafter"/>
</dbReference>
<reference evidence="1 2" key="1">
    <citation type="journal article" date="2010" name="Stand. Genomic Sci.">
        <title>Non-contiguous finished genome sequence of Aminomonas paucivorans type strain (GLU-3).</title>
        <authorList>
            <person name="Pitluck S."/>
            <person name="Yasawong M."/>
            <person name="Held B."/>
            <person name="Lapidus A."/>
            <person name="Nolan M."/>
            <person name="Copeland A."/>
            <person name="Lucas S."/>
            <person name="Del Rio T.G."/>
            <person name="Tice H."/>
            <person name="Cheng J.F."/>
            <person name="Chertkov O."/>
            <person name="Goodwin L."/>
            <person name="Tapia R."/>
            <person name="Han C."/>
            <person name="Liolios K."/>
            <person name="Ivanova N."/>
            <person name="Mavromatis K."/>
            <person name="Ovchinnikova G."/>
            <person name="Pati A."/>
            <person name="Chen A."/>
            <person name="Palaniappan K."/>
            <person name="Land M."/>
            <person name="Hauser L."/>
            <person name="Chang Y.J."/>
            <person name="Jeffries C.D."/>
            <person name="Pukall R."/>
            <person name="Spring S."/>
            <person name="Rohde M."/>
            <person name="Sikorski J."/>
            <person name="Goker M."/>
            <person name="Woyke T."/>
            <person name="Bristow J."/>
            <person name="Eisen J.A."/>
            <person name="Markowitz V."/>
            <person name="Hugenholtz P."/>
            <person name="Kyrpides N.C."/>
            <person name="Klenk H.P."/>
        </authorList>
    </citation>
    <scope>NUCLEOTIDE SEQUENCE [LARGE SCALE GENOMIC DNA]</scope>
    <source>
        <strain evidence="1 2">DSM 12260</strain>
    </source>
</reference>
<dbReference type="CDD" id="cd07505">
    <property type="entry name" value="HAD_BPGM-like"/>
    <property type="match status" value="1"/>
</dbReference>
<evidence type="ECO:0000313" key="1">
    <source>
        <dbReference type="EMBL" id="EFQ24197.1"/>
    </source>
</evidence>
<dbReference type="NCBIfam" id="TIGR01549">
    <property type="entry name" value="HAD-SF-IA-v1"/>
    <property type="match status" value="1"/>
</dbReference>
<dbReference type="SFLD" id="SFLDS00003">
    <property type="entry name" value="Haloacid_Dehalogenase"/>
    <property type="match status" value="1"/>
</dbReference>
<dbReference type="Pfam" id="PF13419">
    <property type="entry name" value="HAD_2"/>
    <property type="match status" value="1"/>
</dbReference>
<dbReference type="eggNOG" id="COG0546">
    <property type="taxonomic scope" value="Bacteria"/>
</dbReference>
<dbReference type="HOGENOM" id="CLU_871344_0_0_0"/>
<accession>E3CVK6</accession>
<dbReference type="PANTHER" id="PTHR43434">
    <property type="entry name" value="PHOSPHOGLYCOLATE PHOSPHATASE"/>
    <property type="match status" value="1"/>
</dbReference>
<sequence>MTESLSPFWHPSRVRALLLDWDGVLAETHLDFTEIRRRFYDGRRAMLLEEAHTLDPERRAALMEALRDLEIRGARAAEPIPGVQELLTWLRETGTPWAVVSRNCREAIDEAARRLSIPLPPVTLTREDGDAPKPDPRVLWHAASSLEVEPRACAFVGDFLYDLVGARRAGMRAVLVQRNDPAWEPWADVVFPTLADFASELRVCRPLVPWEYRELVQEEGGEVLSRRFHQPLRVSLAPDLEGLAADLLAAAARGYGRFVLPEPGRLSPESWKSCPSLDPSLLGEPLERVLAALLAPRFPLARVEVRPLEETATLPELPRRAPRESAA</sequence>
<dbReference type="Proteomes" id="UP000005096">
    <property type="component" value="Chromosome"/>
</dbReference>
<dbReference type="SFLD" id="SFLDG01129">
    <property type="entry name" value="C1.5:_HAD__Beta-PGM__Phosphata"/>
    <property type="match status" value="1"/>
</dbReference>
<dbReference type="InterPro" id="IPR050155">
    <property type="entry name" value="HAD-like_hydrolase_sf"/>
</dbReference>
<proteinExistence type="predicted"/>
<keyword evidence="1" id="KW-0378">Hydrolase</keyword>
<dbReference type="SUPFAM" id="SSF56784">
    <property type="entry name" value="HAD-like"/>
    <property type="match status" value="1"/>
</dbReference>
<dbReference type="PANTHER" id="PTHR43434:SF1">
    <property type="entry name" value="PHOSPHOGLYCOLATE PHOSPHATASE"/>
    <property type="match status" value="1"/>
</dbReference>
<name>E3CVK6_9BACT</name>
<dbReference type="NCBIfam" id="TIGR01509">
    <property type="entry name" value="HAD-SF-IA-v3"/>
    <property type="match status" value="1"/>
</dbReference>
<dbReference type="GO" id="GO:0006281">
    <property type="term" value="P:DNA repair"/>
    <property type="evidence" value="ECO:0007669"/>
    <property type="project" value="TreeGrafter"/>
</dbReference>
<dbReference type="InterPro" id="IPR006439">
    <property type="entry name" value="HAD-SF_hydro_IA"/>
</dbReference>
<dbReference type="InterPro" id="IPR023214">
    <property type="entry name" value="HAD_sf"/>
</dbReference>
<dbReference type="Gene3D" id="3.40.50.1000">
    <property type="entry name" value="HAD superfamily/HAD-like"/>
    <property type="match status" value="1"/>
</dbReference>
<dbReference type="RefSeq" id="WP_006301422.1">
    <property type="nucleotide sequence ID" value="NZ_CM001022.1"/>
</dbReference>
<protein>
    <submittedName>
        <fullName evidence="1">HAD-superfamily hydrolase, subfamily IA, variant 3</fullName>
    </submittedName>
</protein>
<dbReference type="InterPro" id="IPR036412">
    <property type="entry name" value="HAD-like_sf"/>
</dbReference>
<dbReference type="STRING" id="584708.Apau_1781"/>
<evidence type="ECO:0000313" key="2">
    <source>
        <dbReference type="Proteomes" id="UP000005096"/>
    </source>
</evidence>